<dbReference type="InParanoid" id="S8DZ28"/>
<dbReference type="InterPro" id="IPR050613">
    <property type="entry name" value="Sec_Metabolite_Reg"/>
</dbReference>
<dbReference type="HOGENOM" id="CLU_049627_0_0_1"/>
<dbReference type="CDD" id="cd12148">
    <property type="entry name" value="fungal_TF_MHR"/>
    <property type="match status" value="1"/>
</dbReference>
<protein>
    <recommendedName>
        <fullName evidence="4">Xylanolytic transcriptional activator regulatory domain-containing protein</fullName>
    </recommendedName>
</protein>
<dbReference type="SMART" id="SM00906">
    <property type="entry name" value="Fungal_trans"/>
    <property type="match status" value="1"/>
</dbReference>
<dbReference type="EMBL" id="KE504189">
    <property type="protein sequence ID" value="EPS96403.1"/>
    <property type="molecule type" value="Genomic_DNA"/>
</dbReference>
<keyword evidence="6" id="KW-1185">Reference proteome</keyword>
<dbReference type="GO" id="GO:0006351">
    <property type="term" value="P:DNA-templated transcription"/>
    <property type="evidence" value="ECO:0007669"/>
    <property type="project" value="InterPro"/>
</dbReference>
<dbReference type="InterPro" id="IPR007219">
    <property type="entry name" value="XnlR_reg_dom"/>
</dbReference>
<organism evidence="5 6">
    <name type="scientific">Fomitopsis schrenkii</name>
    <name type="common">Brown rot fungus</name>
    <dbReference type="NCBI Taxonomy" id="2126942"/>
    <lineage>
        <taxon>Eukaryota</taxon>
        <taxon>Fungi</taxon>
        <taxon>Dikarya</taxon>
        <taxon>Basidiomycota</taxon>
        <taxon>Agaricomycotina</taxon>
        <taxon>Agaricomycetes</taxon>
        <taxon>Polyporales</taxon>
        <taxon>Fomitopsis</taxon>
    </lineage>
</organism>
<evidence type="ECO:0000256" key="3">
    <source>
        <dbReference type="SAM" id="MobiDB-lite"/>
    </source>
</evidence>
<comment type="subcellular location">
    <subcellularLocation>
        <location evidence="1">Nucleus</location>
    </subcellularLocation>
</comment>
<dbReference type="Pfam" id="PF04082">
    <property type="entry name" value="Fungal_trans"/>
    <property type="match status" value="1"/>
</dbReference>
<reference evidence="5 6" key="1">
    <citation type="journal article" date="2012" name="Science">
        <title>The Paleozoic origin of enzymatic lignin decomposition reconstructed from 31 fungal genomes.</title>
        <authorList>
            <person name="Floudas D."/>
            <person name="Binder M."/>
            <person name="Riley R."/>
            <person name="Barry K."/>
            <person name="Blanchette R.A."/>
            <person name="Henrissat B."/>
            <person name="Martinez A.T."/>
            <person name="Otillar R."/>
            <person name="Spatafora J.W."/>
            <person name="Yadav J.S."/>
            <person name="Aerts A."/>
            <person name="Benoit I."/>
            <person name="Boyd A."/>
            <person name="Carlson A."/>
            <person name="Copeland A."/>
            <person name="Coutinho P.M."/>
            <person name="de Vries R.P."/>
            <person name="Ferreira P."/>
            <person name="Findley K."/>
            <person name="Foster B."/>
            <person name="Gaskell J."/>
            <person name="Glotzer D."/>
            <person name="Gorecki P."/>
            <person name="Heitman J."/>
            <person name="Hesse C."/>
            <person name="Hori C."/>
            <person name="Igarashi K."/>
            <person name="Jurgens J.A."/>
            <person name="Kallen N."/>
            <person name="Kersten P."/>
            <person name="Kohler A."/>
            <person name="Kuees U."/>
            <person name="Kumar T.K.A."/>
            <person name="Kuo A."/>
            <person name="LaButti K."/>
            <person name="Larrondo L.F."/>
            <person name="Lindquist E."/>
            <person name="Ling A."/>
            <person name="Lombard V."/>
            <person name="Lucas S."/>
            <person name="Lundell T."/>
            <person name="Martin R."/>
            <person name="McLaughlin D.J."/>
            <person name="Morgenstern I."/>
            <person name="Morin E."/>
            <person name="Murat C."/>
            <person name="Nagy L.G."/>
            <person name="Nolan M."/>
            <person name="Ohm R.A."/>
            <person name="Patyshakuliyeva A."/>
            <person name="Rokas A."/>
            <person name="Ruiz-Duenas F.J."/>
            <person name="Sabat G."/>
            <person name="Salamov A."/>
            <person name="Samejima M."/>
            <person name="Schmutz J."/>
            <person name="Slot J.C."/>
            <person name="St John F."/>
            <person name="Stenlid J."/>
            <person name="Sun H."/>
            <person name="Sun S."/>
            <person name="Syed K."/>
            <person name="Tsang A."/>
            <person name="Wiebenga A."/>
            <person name="Young D."/>
            <person name="Pisabarro A."/>
            <person name="Eastwood D.C."/>
            <person name="Martin F."/>
            <person name="Cullen D."/>
            <person name="Grigoriev I.V."/>
            <person name="Hibbett D.S."/>
        </authorList>
    </citation>
    <scope>NUCLEOTIDE SEQUENCE</scope>
    <source>
        <strain evidence="6">FP-58527</strain>
    </source>
</reference>
<evidence type="ECO:0000256" key="2">
    <source>
        <dbReference type="ARBA" id="ARBA00023242"/>
    </source>
</evidence>
<dbReference type="PANTHER" id="PTHR31001">
    <property type="entry name" value="UNCHARACTERIZED TRANSCRIPTIONAL REGULATORY PROTEIN"/>
    <property type="match status" value="1"/>
</dbReference>
<evidence type="ECO:0000259" key="4">
    <source>
        <dbReference type="SMART" id="SM00906"/>
    </source>
</evidence>
<sequence length="447" mass="47843">MLTVVHSISNDRALLATGASGSSVVISLEDVASIWLSEFDDVLHGQIDPSTGSPSAPRVKVEPTPILLSAPAPFASSAASPISSLPRFVPPIPYSKFLPSPEPVGETHVTNGTNLFPSVGQSTPEPLPQVTPDLLKHLPPKERRAEIFWSFEETMVLHPCFHVGHWRKRVEAMIAWGEGGSASASPVQASASSETNMRELARDVFFGGPPGKKAKAPPPKPTLSFFASACAGLALGALVASKAKPESLGPDRSPTSQHSGSRPGTSSSSRAQDEPSEAERCNHAALFALSEQALGLAERTAAYDVDAVVAMLLQVLYLLHCCPGGMSVQQGVFPLVGKMINVARMMGLANDPDDFPGTYSLFDAEARRRLWWDVFYYDLFVSDCMGHPPLIPDNSFTTRLPADVDEYAFSPSSTVLPAPCENVDGPDKNSAYFGLKCRWVPFTRGSA</sequence>
<dbReference type="GO" id="GO:0008270">
    <property type="term" value="F:zinc ion binding"/>
    <property type="evidence" value="ECO:0007669"/>
    <property type="project" value="InterPro"/>
</dbReference>
<accession>S8DZ28</accession>
<dbReference type="STRING" id="743788.S8DZ28"/>
<dbReference type="Proteomes" id="UP000015241">
    <property type="component" value="Unassembled WGS sequence"/>
</dbReference>
<name>S8DZ28_FOMSC</name>
<feature type="region of interest" description="Disordered" evidence="3">
    <location>
        <begin position="244"/>
        <end position="277"/>
    </location>
</feature>
<dbReference type="eggNOG" id="ENOG502SQ7Y">
    <property type="taxonomic scope" value="Eukaryota"/>
</dbReference>
<keyword evidence="2" id="KW-0539">Nucleus</keyword>
<evidence type="ECO:0000313" key="5">
    <source>
        <dbReference type="EMBL" id="EPS96403.1"/>
    </source>
</evidence>
<feature type="domain" description="Xylanolytic transcriptional activator regulatory" evidence="4">
    <location>
        <begin position="332"/>
        <end position="407"/>
    </location>
</feature>
<feature type="compositionally biased region" description="Low complexity" evidence="3">
    <location>
        <begin position="256"/>
        <end position="270"/>
    </location>
</feature>
<evidence type="ECO:0000313" key="6">
    <source>
        <dbReference type="Proteomes" id="UP000015241"/>
    </source>
</evidence>
<dbReference type="GO" id="GO:0003677">
    <property type="term" value="F:DNA binding"/>
    <property type="evidence" value="ECO:0007669"/>
    <property type="project" value="InterPro"/>
</dbReference>
<evidence type="ECO:0000256" key="1">
    <source>
        <dbReference type="ARBA" id="ARBA00004123"/>
    </source>
</evidence>
<dbReference type="GO" id="GO:0005634">
    <property type="term" value="C:nucleus"/>
    <property type="evidence" value="ECO:0007669"/>
    <property type="project" value="UniProtKB-SubCell"/>
</dbReference>
<proteinExistence type="predicted"/>
<dbReference type="OrthoDB" id="4934715at2759"/>
<gene>
    <name evidence="5" type="ORF">FOMPIDRAFT_1130579</name>
</gene>
<dbReference type="AlphaFoldDB" id="S8DZ28"/>